<accession>A0A8J3JBK5</accession>
<comment type="caution">
    <text evidence="1">The sequence shown here is derived from an EMBL/GenBank/DDBJ whole genome shotgun (WGS) entry which is preliminary data.</text>
</comment>
<keyword evidence="2" id="KW-1185">Reference proteome</keyword>
<protein>
    <submittedName>
        <fullName evidence="1">Streptolysin associated protein SagC</fullName>
    </submittedName>
</protein>
<gene>
    <name evidence="1" type="primary">sagC</name>
    <name evidence="1" type="ORF">Cba03nite_31910</name>
</gene>
<proteinExistence type="predicted"/>
<dbReference type="Proteomes" id="UP000601223">
    <property type="component" value="Unassembled WGS sequence"/>
</dbReference>
<evidence type="ECO:0000313" key="1">
    <source>
        <dbReference type="EMBL" id="GIF81842.1"/>
    </source>
</evidence>
<dbReference type="Gene3D" id="3.40.50.720">
    <property type="entry name" value="NAD(P)-binding Rossmann-like Domain"/>
    <property type="match status" value="1"/>
</dbReference>
<dbReference type="RefSeq" id="WP_203746467.1">
    <property type="nucleotide sequence ID" value="NZ_BONF01000016.1"/>
</dbReference>
<dbReference type="InterPro" id="IPR022291">
    <property type="entry name" value="Bacteriocin_synth_cyclodeHase"/>
</dbReference>
<dbReference type="AlphaFoldDB" id="A0A8J3JBK5"/>
<name>A0A8J3JBK5_9ACTN</name>
<reference evidence="1 2" key="1">
    <citation type="submission" date="2021-01" db="EMBL/GenBank/DDBJ databases">
        <title>Whole genome shotgun sequence of Catellatospora bangladeshensis NBRC 107357.</title>
        <authorList>
            <person name="Komaki H."/>
            <person name="Tamura T."/>
        </authorList>
    </citation>
    <scope>NUCLEOTIDE SEQUENCE [LARGE SCALE GENOMIC DNA]</scope>
    <source>
        <strain evidence="1 2">NBRC 107357</strain>
    </source>
</reference>
<evidence type="ECO:0000313" key="2">
    <source>
        <dbReference type="Proteomes" id="UP000601223"/>
    </source>
</evidence>
<dbReference type="NCBIfam" id="TIGR03882">
    <property type="entry name" value="cyclo_dehyd_2"/>
    <property type="match status" value="1"/>
</dbReference>
<dbReference type="EMBL" id="BONF01000016">
    <property type="protein sequence ID" value="GIF81842.1"/>
    <property type="molecule type" value="Genomic_DNA"/>
</dbReference>
<organism evidence="1 2">
    <name type="scientific">Catellatospora bangladeshensis</name>
    <dbReference type="NCBI Taxonomy" id="310355"/>
    <lineage>
        <taxon>Bacteria</taxon>
        <taxon>Bacillati</taxon>
        <taxon>Actinomycetota</taxon>
        <taxon>Actinomycetes</taxon>
        <taxon>Micromonosporales</taxon>
        <taxon>Micromonosporaceae</taxon>
        <taxon>Catellatospora</taxon>
    </lineage>
</organism>
<sequence length="357" mass="37724">MSDGYLLAATARLIEDAAGRFRIRTGVWNFEEAVIDVSGESPAVAATVRAALRAAAAGPVRLAEHLDPGLLPIESANIEQLFGQLAQAGLFVSPRDRDAQDAVTAALLGRTSSPYPGAEGPPAGEVAFLTDSPGASAQAAHLAEGMRLKLVPLAGDLVAKLGTVDLTSRIDGLVTEQALADLTPALSGYAALVTVLRRPSLPLLRNLNRVVENRDLPWVCAFLDGPFVTVAGLKSPHTGCFECFEQRALARLEDHVSYHDFARSPLGEVAATAADAPLMSLLTTLAVTEGYLHAAVGVSRMSGRVLSVHLPTFEIQAQDLLRMPACPACGKVSRQRVKEINFNSRAAVDRIVAGVLR</sequence>